<dbReference type="EMBL" id="JAEDAK010000020">
    <property type="protein sequence ID" value="MBH9579252.1"/>
    <property type="molecule type" value="Genomic_DNA"/>
</dbReference>
<comment type="subcellular location">
    <subcellularLocation>
        <location evidence="6">Cytoplasm</location>
    </subcellularLocation>
</comment>
<dbReference type="InterPro" id="IPR017896">
    <property type="entry name" value="4Fe4S_Fe-S-bd"/>
</dbReference>
<dbReference type="GO" id="GO:0005737">
    <property type="term" value="C:cytoplasm"/>
    <property type="evidence" value="ECO:0007669"/>
    <property type="project" value="UniProtKB-SubCell"/>
</dbReference>
<evidence type="ECO:0000313" key="9">
    <source>
        <dbReference type="Proteomes" id="UP000613266"/>
    </source>
</evidence>
<feature type="binding site" evidence="6">
    <location>
        <position position="40"/>
    </location>
    <ligand>
        <name>[4Fe-4S] cluster</name>
        <dbReference type="ChEBI" id="CHEBI:49883"/>
        <label>1</label>
    </ligand>
</feature>
<comment type="similarity">
    <text evidence="6">Belongs to the NapF family.</text>
</comment>
<dbReference type="InterPro" id="IPR050572">
    <property type="entry name" value="Fe-S_Ferredoxin"/>
</dbReference>
<comment type="function">
    <text evidence="6">Could be involved in the maturation of NapA, the catalytic subunit of the periplasmic nitrate reductase, before its export into the periplasm.</text>
</comment>
<keyword evidence="9" id="KW-1185">Reference proteome</keyword>
<dbReference type="GO" id="GO:0051539">
    <property type="term" value="F:4 iron, 4 sulfur cluster binding"/>
    <property type="evidence" value="ECO:0007669"/>
    <property type="project" value="UniProtKB-UniRule"/>
</dbReference>
<keyword evidence="5 6" id="KW-0411">Iron-sulfur</keyword>
<proteinExistence type="inferred from homology"/>
<evidence type="ECO:0000256" key="2">
    <source>
        <dbReference type="ARBA" id="ARBA00022723"/>
    </source>
</evidence>
<dbReference type="InterPro" id="IPR004496">
    <property type="entry name" value="NapF"/>
</dbReference>
<evidence type="ECO:0000256" key="5">
    <source>
        <dbReference type="ARBA" id="ARBA00023014"/>
    </source>
</evidence>
<feature type="domain" description="4Fe-4S ferredoxin-type" evidence="7">
    <location>
        <begin position="55"/>
        <end position="86"/>
    </location>
</feature>
<organism evidence="8 9">
    <name type="scientific">Inhella proteolytica</name>
    <dbReference type="NCBI Taxonomy" id="2795029"/>
    <lineage>
        <taxon>Bacteria</taxon>
        <taxon>Pseudomonadati</taxon>
        <taxon>Pseudomonadota</taxon>
        <taxon>Betaproteobacteria</taxon>
        <taxon>Burkholderiales</taxon>
        <taxon>Sphaerotilaceae</taxon>
        <taxon>Inhella</taxon>
    </lineage>
</organism>
<dbReference type="GO" id="GO:0046872">
    <property type="term" value="F:metal ion binding"/>
    <property type="evidence" value="ECO:0007669"/>
    <property type="project" value="UniProtKB-KW"/>
</dbReference>
<feature type="binding site" evidence="6">
    <location>
        <position position="137"/>
    </location>
    <ligand>
        <name>[4Fe-4S] cluster</name>
        <dbReference type="ChEBI" id="CHEBI:49883"/>
        <label>3</label>
    </ligand>
</feature>
<feature type="binding site" evidence="6">
    <location>
        <position position="140"/>
    </location>
    <ligand>
        <name>[4Fe-4S] cluster</name>
        <dbReference type="ChEBI" id="CHEBI:49883"/>
        <label>3</label>
    </ligand>
</feature>
<dbReference type="PROSITE" id="PS51379">
    <property type="entry name" value="4FE4S_FER_2"/>
    <property type="match status" value="3"/>
</dbReference>
<dbReference type="SUPFAM" id="SSF54862">
    <property type="entry name" value="4Fe-4S ferredoxins"/>
    <property type="match status" value="1"/>
</dbReference>
<dbReference type="AlphaFoldDB" id="A0A931J9H3"/>
<evidence type="ECO:0000259" key="7">
    <source>
        <dbReference type="PROSITE" id="PS51379"/>
    </source>
</evidence>
<evidence type="ECO:0000256" key="3">
    <source>
        <dbReference type="ARBA" id="ARBA00022737"/>
    </source>
</evidence>
<accession>A0A931J9H3</accession>
<dbReference type="HAMAP" id="MF_02201">
    <property type="entry name" value="NapF"/>
    <property type="match status" value="1"/>
</dbReference>
<evidence type="ECO:0000256" key="6">
    <source>
        <dbReference type="HAMAP-Rule" id="MF_02201"/>
    </source>
</evidence>
<feature type="binding site" evidence="6">
    <location>
        <position position="66"/>
    </location>
    <ligand>
        <name>[4Fe-4S] cluster</name>
        <dbReference type="ChEBI" id="CHEBI:49883"/>
        <label>2</label>
    </ligand>
</feature>
<keyword evidence="1 6" id="KW-0004">4Fe-4S</keyword>
<evidence type="ECO:0000313" key="8">
    <source>
        <dbReference type="EMBL" id="MBH9579252.1"/>
    </source>
</evidence>
<feature type="binding site" evidence="6">
    <location>
        <position position="34"/>
    </location>
    <ligand>
        <name>[4Fe-4S] cluster</name>
        <dbReference type="ChEBI" id="CHEBI:49883"/>
        <label>1</label>
    </ligand>
</feature>
<dbReference type="Gene3D" id="3.30.70.20">
    <property type="match status" value="2"/>
</dbReference>
<dbReference type="InterPro" id="IPR017900">
    <property type="entry name" value="4Fe4S_Fe_S_CS"/>
</dbReference>
<dbReference type="RefSeq" id="WP_198113027.1">
    <property type="nucleotide sequence ID" value="NZ_JAEDAK010000020.1"/>
</dbReference>
<feature type="binding site" evidence="6">
    <location>
        <position position="69"/>
    </location>
    <ligand>
        <name>[4Fe-4S] cluster</name>
        <dbReference type="ChEBI" id="CHEBI:49883"/>
        <label>2</label>
    </ligand>
</feature>
<keyword evidence="4 6" id="KW-0408">Iron</keyword>
<protein>
    <recommendedName>
        <fullName evidence="6">Ferredoxin-type protein NapF</fullName>
    </recommendedName>
</protein>
<keyword evidence="2 6" id="KW-0479">Metal-binding</keyword>
<feature type="binding site" evidence="6">
    <location>
        <position position="44"/>
    </location>
    <ligand>
        <name>[4Fe-4S] cluster</name>
        <dbReference type="ChEBI" id="CHEBI:49883"/>
        <label>1</label>
    </ligand>
</feature>
<feature type="domain" description="4Fe-4S ferredoxin-type" evidence="7">
    <location>
        <begin position="128"/>
        <end position="157"/>
    </location>
</feature>
<comment type="subunit">
    <text evidence="6">Interacts with the cytoplasmic NapA precursor.</text>
</comment>
<dbReference type="CDD" id="cd10564">
    <property type="entry name" value="NapF_like"/>
    <property type="match status" value="1"/>
</dbReference>
<feature type="binding site" evidence="6">
    <location>
        <position position="37"/>
    </location>
    <ligand>
        <name>[4Fe-4S] cluster</name>
        <dbReference type="ChEBI" id="CHEBI:49883"/>
        <label>1</label>
    </ligand>
</feature>
<feature type="binding site" evidence="6">
    <location>
        <position position="147"/>
    </location>
    <ligand>
        <name>[4Fe-4S] cluster</name>
        <dbReference type="ChEBI" id="CHEBI:49883"/>
        <label>3</label>
    </ligand>
</feature>
<evidence type="ECO:0000256" key="1">
    <source>
        <dbReference type="ARBA" id="ARBA00022485"/>
    </source>
</evidence>
<feature type="binding site" evidence="6">
    <location>
        <position position="143"/>
    </location>
    <ligand>
        <name>[4Fe-4S] cluster</name>
        <dbReference type="ChEBI" id="CHEBI:49883"/>
        <label>3</label>
    </ligand>
</feature>
<feature type="domain" description="4Fe-4S ferredoxin-type" evidence="7">
    <location>
        <begin position="24"/>
        <end position="54"/>
    </location>
</feature>
<reference evidence="8" key="1">
    <citation type="submission" date="2020-12" db="EMBL/GenBank/DDBJ databases">
        <title>The genome sequence of Inhella sp. 1Y17.</title>
        <authorList>
            <person name="Liu Y."/>
        </authorList>
    </citation>
    <scope>NUCLEOTIDE SEQUENCE</scope>
    <source>
        <strain evidence="8">1Y17</strain>
    </source>
</reference>
<keyword evidence="6" id="KW-0963">Cytoplasm</keyword>
<dbReference type="Pfam" id="PF12838">
    <property type="entry name" value="Fer4_7"/>
    <property type="match status" value="1"/>
</dbReference>
<comment type="cofactor">
    <cofactor evidence="6">
        <name>[4Fe-4S] cluster</name>
        <dbReference type="ChEBI" id="CHEBI:49883"/>
    </cofactor>
</comment>
<name>A0A931J9H3_9BURK</name>
<dbReference type="Pfam" id="PF13187">
    <property type="entry name" value="Fer4_9"/>
    <property type="match status" value="1"/>
</dbReference>
<dbReference type="PROSITE" id="PS00198">
    <property type="entry name" value="4FE4S_FER_1"/>
    <property type="match status" value="2"/>
</dbReference>
<gene>
    <name evidence="6" type="primary">napF</name>
    <name evidence="8" type="ORF">I7X39_20345</name>
</gene>
<comment type="caution">
    <text evidence="8">The sequence shown here is derived from an EMBL/GenBank/DDBJ whole genome shotgun (WGS) entry which is preliminary data.</text>
</comment>
<dbReference type="PANTHER" id="PTHR43687:SF4">
    <property type="entry name" value="BLR5484 PROTEIN"/>
    <property type="match status" value="1"/>
</dbReference>
<evidence type="ECO:0000256" key="4">
    <source>
        <dbReference type="ARBA" id="ARBA00023004"/>
    </source>
</evidence>
<dbReference type="Proteomes" id="UP000613266">
    <property type="component" value="Unassembled WGS sequence"/>
</dbReference>
<keyword evidence="3 6" id="KW-0677">Repeat</keyword>
<feature type="binding site" evidence="6">
    <location>
        <position position="76"/>
    </location>
    <ligand>
        <name>[4Fe-4S] cluster</name>
        <dbReference type="ChEBI" id="CHEBI:49883"/>
        <label>2</label>
    </ligand>
</feature>
<feature type="binding site" evidence="6">
    <location>
        <position position="72"/>
    </location>
    <ligand>
        <name>[4Fe-4S] cluster</name>
        <dbReference type="ChEBI" id="CHEBI:49883"/>
        <label>2</label>
    </ligand>
</feature>
<dbReference type="PANTHER" id="PTHR43687">
    <property type="entry name" value="ADENYLYLSULFATE REDUCTASE, BETA SUBUNIT"/>
    <property type="match status" value="1"/>
</dbReference>
<sequence length="158" mass="16345">MDPRRRFFFRAQPIAATIQRPPGALPEAAFEQACTRCDACITACPPQVIRRGSGGFPAMDFSRAGCDFCGACQRACAPGALAAAPGFGPWKAQISSSCLAQRGVDCRVCGDGCEARALRFPPRRGGAPVPVLDLQACTGCGACVGSCPAQAIKLVVPA</sequence>